<dbReference type="Pfam" id="PF00356">
    <property type="entry name" value="LacI"/>
    <property type="match status" value="1"/>
</dbReference>
<keyword evidence="4" id="KW-0804">Transcription</keyword>
<dbReference type="InterPro" id="IPR028082">
    <property type="entry name" value="Peripla_BP_I"/>
</dbReference>
<evidence type="ECO:0000313" key="7">
    <source>
        <dbReference type="Proteomes" id="UP000184604"/>
    </source>
</evidence>
<dbReference type="InterPro" id="IPR000843">
    <property type="entry name" value="HTH_LacI"/>
</dbReference>
<dbReference type="Pfam" id="PF13377">
    <property type="entry name" value="Peripla_BP_3"/>
    <property type="match status" value="1"/>
</dbReference>
<evidence type="ECO:0000256" key="4">
    <source>
        <dbReference type="ARBA" id="ARBA00023163"/>
    </source>
</evidence>
<evidence type="ECO:0000256" key="3">
    <source>
        <dbReference type="ARBA" id="ARBA00023125"/>
    </source>
</evidence>
<keyword evidence="3" id="KW-0238">DNA-binding</keyword>
<dbReference type="GO" id="GO:0000976">
    <property type="term" value="F:transcription cis-regulatory region binding"/>
    <property type="evidence" value="ECO:0007669"/>
    <property type="project" value="TreeGrafter"/>
</dbReference>
<dbReference type="CDD" id="cd01392">
    <property type="entry name" value="HTH_LacI"/>
    <property type="match status" value="1"/>
</dbReference>
<protein>
    <submittedName>
        <fullName evidence="6">LacI family transcriptional regulator</fullName>
    </submittedName>
</protein>
<keyword evidence="1" id="KW-0678">Repressor</keyword>
<dbReference type="PANTHER" id="PTHR30146">
    <property type="entry name" value="LACI-RELATED TRANSCRIPTIONAL REPRESSOR"/>
    <property type="match status" value="1"/>
</dbReference>
<dbReference type="SMART" id="SM00354">
    <property type="entry name" value="HTH_LACI"/>
    <property type="match status" value="1"/>
</dbReference>
<organism evidence="6 7">
    <name type="scientific">Clostridium kluyveri</name>
    <dbReference type="NCBI Taxonomy" id="1534"/>
    <lineage>
        <taxon>Bacteria</taxon>
        <taxon>Bacillati</taxon>
        <taxon>Bacillota</taxon>
        <taxon>Clostridia</taxon>
        <taxon>Eubacteriales</taxon>
        <taxon>Clostridiaceae</taxon>
        <taxon>Clostridium</taxon>
    </lineage>
</organism>
<proteinExistence type="predicted"/>
<evidence type="ECO:0000256" key="1">
    <source>
        <dbReference type="ARBA" id="ARBA00022491"/>
    </source>
</evidence>
<dbReference type="EMBL" id="CP018335">
    <property type="protein sequence ID" value="APM38935.1"/>
    <property type="molecule type" value="Genomic_DNA"/>
</dbReference>
<keyword evidence="2" id="KW-0805">Transcription regulation</keyword>
<evidence type="ECO:0000259" key="5">
    <source>
        <dbReference type="PROSITE" id="PS50932"/>
    </source>
</evidence>
<evidence type="ECO:0000313" key="6">
    <source>
        <dbReference type="EMBL" id="APM38935.1"/>
    </source>
</evidence>
<dbReference type="InterPro" id="IPR010982">
    <property type="entry name" value="Lambda_DNA-bd_dom_sf"/>
</dbReference>
<dbReference type="PROSITE" id="PS50932">
    <property type="entry name" value="HTH_LACI_2"/>
    <property type="match status" value="1"/>
</dbReference>
<dbReference type="InterPro" id="IPR046335">
    <property type="entry name" value="LacI/GalR-like_sensor"/>
</dbReference>
<gene>
    <name evidence="6" type="ORF">BS101_09350</name>
</gene>
<evidence type="ECO:0000256" key="2">
    <source>
        <dbReference type="ARBA" id="ARBA00023015"/>
    </source>
</evidence>
<dbReference type="AlphaFoldDB" id="A0A1L5F7F5"/>
<dbReference type="OrthoDB" id="43195at2"/>
<name>A0A1L5F7F5_CLOKL</name>
<dbReference type="Proteomes" id="UP000184604">
    <property type="component" value="Chromosome"/>
</dbReference>
<dbReference type="PANTHER" id="PTHR30146:SF148">
    <property type="entry name" value="HTH-TYPE TRANSCRIPTIONAL REPRESSOR PURR-RELATED"/>
    <property type="match status" value="1"/>
</dbReference>
<dbReference type="SUPFAM" id="SSF53822">
    <property type="entry name" value="Periplasmic binding protein-like I"/>
    <property type="match status" value="1"/>
</dbReference>
<dbReference type="RefSeq" id="WP_073538579.1">
    <property type="nucleotide sequence ID" value="NZ_CP018335.1"/>
</dbReference>
<accession>A0A1L5F7F5</accession>
<dbReference type="GO" id="GO:0003700">
    <property type="term" value="F:DNA-binding transcription factor activity"/>
    <property type="evidence" value="ECO:0007669"/>
    <property type="project" value="TreeGrafter"/>
</dbReference>
<sequence>MKENKITISDIADNLGISNMSVSRALSGQSGVSNELRNKVLKKARELKYTKCKKSSSINILVLHKKPLINDVTDFSIKVQSIEKILQQTHAQYDLEFVDKDRQDKMYLPYKLSRGTHYDGVILLGRFNHEYIDFINTKIDNLVIYSGYSPSYDYDTVWFNFSNSAYKQCKYLIENNHKNIGYLEDMHELFRNKEILMGIGTCLEENGIKMKNEFFIDMKNNYKDKIIKLFNKENKPTAMICNTDFAALELIKIFHDININVPDDVSIIGTGNTQISSLTVPSLTTVDLNIEYSCKVVVDLLLKKINDPYKPKENIAIYTSLVERDSVRKI</sequence>
<dbReference type="Gene3D" id="1.10.260.40">
    <property type="entry name" value="lambda repressor-like DNA-binding domains"/>
    <property type="match status" value="1"/>
</dbReference>
<reference evidence="6 7" key="1">
    <citation type="submission" date="2016-12" db="EMBL/GenBank/DDBJ databases">
        <title>Complete genome sequence of Clostridium kluyveri JZZ isolated from the pit mud of a Chinese flavor liquor-making factory.</title>
        <authorList>
            <person name="Wang Y."/>
        </authorList>
    </citation>
    <scope>NUCLEOTIDE SEQUENCE [LARGE SCALE GENOMIC DNA]</scope>
    <source>
        <strain evidence="6 7">JZZ</strain>
    </source>
</reference>
<dbReference type="Gene3D" id="3.40.50.2300">
    <property type="match status" value="2"/>
</dbReference>
<dbReference type="SUPFAM" id="SSF47413">
    <property type="entry name" value="lambda repressor-like DNA-binding domains"/>
    <property type="match status" value="1"/>
</dbReference>
<feature type="domain" description="HTH lacI-type" evidence="5">
    <location>
        <begin position="6"/>
        <end position="50"/>
    </location>
</feature>